<protein>
    <submittedName>
        <fullName evidence="1">Uncharacterized protein</fullName>
    </submittedName>
</protein>
<accession>A0ABW9E8I5</accession>
<gene>
    <name evidence="1" type="ORF">PQQ63_37640</name>
</gene>
<keyword evidence="2" id="KW-1185">Reference proteome</keyword>
<dbReference type="EMBL" id="JAQQCF010000071">
    <property type="protein sequence ID" value="MFM0642407.1"/>
    <property type="molecule type" value="Genomic_DNA"/>
</dbReference>
<dbReference type="Proteomes" id="UP001629432">
    <property type="component" value="Unassembled WGS sequence"/>
</dbReference>
<comment type="caution">
    <text evidence="1">The sequence shown here is derived from an EMBL/GenBank/DDBJ whole genome shotgun (WGS) entry which is preliminary data.</text>
</comment>
<reference evidence="1 2" key="1">
    <citation type="journal article" date="2024" name="Chem. Sci.">
        <title>Discovery of megapolipeptins by genome mining of a Burkholderiales bacteria collection.</title>
        <authorList>
            <person name="Paulo B.S."/>
            <person name="Recchia M.J.J."/>
            <person name="Lee S."/>
            <person name="Fergusson C.H."/>
            <person name="Romanowski S.B."/>
            <person name="Hernandez A."/>
            <person name="Krull N."/>
            <person name="Liu D.Y."/>
            <person name="Cavanagh H."/>
            <person name="Bos A."/>
            <person name="Gray C.A."/>
            <person name="Murphy B.T."/>
            <person name="Linington R.G."/>
            <person name="Eustaquio A.S."/>
        </authorList>
    </citation>
    <scope>NUCLEOTIDE SEQUENCE [LARGE SCALE GENOMIC DNA]</scope>
    <source>
        <strain evidence="1 2">RL17-338-BIC-A</strain>
    </source>
</reference>
<name>A0ABW9E8I5_9BURK</name>
<sequence>MARCKFRRRATGRLEAHRKGKVETVQDRFEFGQRFRVLVIREVGVPEIYLCLVVAPDERHQHSRMEVQFGHAADKGVPKRVEDFAVVDDFPLNDFAAAGQRPSEGTVRTTAALAAATVSGPRAASRIGARRGGNKFASGSFAENCSSDARLRQFCNFPDASRTLPNLNSDESAPA</sequence>
<proteinExistence type="predicted"/>
<evidence type="ECO:0000313" key="2">
    <source>
        <dbReference type="Proteomes" id="UP001629432"/>
    </source>
</evidence>
<evidence type="ECO:0000313" key="1">
    <source>
        <dbReference type="EMBL" id="MFM0642407.1"/>
    </source>
</evidence>
<organism evidence="1 2">
    <name type="scientific">Paraburkholderia metrosideri</name>
    <dbReference type="NCBI Taxonomy" id="580937"/>
    <lineage>
        <taxon>Bacteria</taxon>
        <taxon>Pseudomonadati</taxon>
        <taxon>Pseudomonadota</taxon>
        <taxon>Betaproteobacteria</taxon>
        <taxon>Burkholderiales</taxon>
        <taxon>Burkholderiaceae</taxon>
        <taxon>Paraburkholderia</taxon>
    </lineage>
</organism>